<protein>
    <recommendedName>
        <fullName evidence="3">DNA-3-methyladenine glycosylase II</fullName>
        <ecNumber evidence="3">3.2.2.21</ecNumber>
    </recommendedName>
</protein>
<dbReference type="InterPro" id="IPR051912">
    <property type="entry name" value="Alkylbase_DNA_Glycosylase/TA"/>
</dbReference>
<evidence type="ECO:0000256" key="2">
    <source>
        <dbReference type="ARBA" id="ARBA00010817"/>
    </source>
</evidence>
<dbReference type="CDD" id="cd00056">
    <property type="entry name" value="ENDO3c"/>
    <property type="match status" value="1"/>
</dbReference>
<feature type="domain" description="DNA-3-methyladenine glycosylase AlkA N-terminal" evidence="8">
    <location>
        <begin position="20"/>
        <end position="141"/>
    </location>
</feature>
<proteinExistence type="inferred from homology"/>
<comment type="catalytic activity">
    <reaction evidence="1">
        <text>Hydrolysis of alkylated DNA, releasing 3-methyladenine, 3-methylguanine, 7-methylguanine and 7-methyladenine.</text>
        <dbReference type="EC" id="3.2.2.21"/>
    </reaction>
</comment>
<evidence type="ECO:0000256" key="1">
    <source>
        <dbReference type="ARBA" id="ARBA00000086"/>
    </source>
</evidence>
<name>A0A3S0BL93_9BACL</name>
<keyword evidence="10" id="KW-1185">Reference proteome</keyword>
<dbReference type="PANTHER" id="PTHR43003">
    <property type="entry name" value="DNA-3-METHYLADENINE GLYCOSYLASE"/>
    <property type="match status" value="1"/>
</dbReference>
<evidence type="ECO:0000256" key="5">
    <source>
        <dbReference type="ARBA" id="ARBA00022801"/>
    </source>
</evidence>
<dbReference type="SUPFAM" id="SSF48150">
    <property type="entry name" value="DNA-glycosylase"/>
    <property type="match status" value="1"/>
</dbReference>
<dbReference type="EC" id="3.2.2.21" evidence="3"/>
<dbReference type="SMART" id="SM01009">
    <property type="entry name" value="AlkA_N"/>
    <property type="match status" value="1"/>
</dbReference>
<evidence type="ECO:0000259" key="7">
    <source>
        <dbReference type="SMART" id="SM00478"/>
    </source>
</evidence>
<feature type="domain" description="HhH-GPD" evidence="7">
    <location>
        <begin position="151"/>
        <end position="286"/>
    </location>
</feature>
<dbReference type="EMBL" id="RXHU01000036">
    <property type="protein sequence ID" value="RTE09143.1"/>
    <property type="molecule type" value="Genomic_DNA"/>
</dbReference>
<dbReference type="GO" id="GO:0008534">
    <property type="term" value="F:oxidized purine nucleobase lesion DNA N-glycosylase activity"/>
    <property type="evidence" value="ECO:0007669"/>
    <property type="project" value="InterPro"/>
</dbReference>
<reference evidence="9 10" key="1">
    <citation type="submission" date="2018-12" db="EMBL/GenBank/DDBJ databases">
        <title>Bacillus ochoae sp. nov., Paenibacillus whitsoniae sp. nov., Paenibacillus spiritus sp. nov. Isolated from the Mars Exploration Rover during spacecraft assembly.</title>
        <authorList>
            <person name="Seuylemezian A."/>
            <person name="Vaishampayan P."/>
        </authorList>
    </citation>
    <scope>NUCLEOTIDE SEQUENCE [LARGE SCALE GENOMIC DNA]</scope>
    <source>
        <strain evidence="9 10">MER 54</strain>
    </source>
</reference>
<dbReference type="RefSeq" id="WP_164716541.1">
    <property type="nucleotide sequence ID" value="NZ_RXHU01000036.1"/>
</dbReference>
<organism evidence="9 10">
    <name type="scientific">Paenibacillus whitsoniae</name>
    <dbReference type="NCBI Taxonomy" id="2496558"/>
    <lineage>
        <taxon>Bacteria</taxon>
        <taxon>Bacillati</taxon>
        <taxon>Bacillota</taxon>
        <taxon>Bacilli</taxon>
        <taxon>Bacillales</taxon>
        <taxon>Paenibacillaceae</taxon>
        <taxon>Paenibacillus</taxon>
    </lineage>
</organism>
<feature type="non-terminal residue" evidence="9">
    <location>
        <position position="286"/>
    </location>
</feature>
<dbReference type="GO" id="GO:0005737">
    <property type="term" value="C:cytoplasm"/>
    <property type="evidence" value="ECO:0007669"/>
    <property type="project" value="TreeGrafter"/>
</dbReference>
<evidence type="ECO:0000256" key="3">
    <source>
        <dbReference type="ARBA" id="ARBA00012000"/>
    </source>
</evidence>
<dbReference type="GO" id="GO:0006307">
    <property type="term" value="P:DNA alkylation repair"/>
    <property type="evidence" value="ECO:0007669"/>
    <property type="project" value="TreeGrafter"/>
</dbReference>
<keyword evidence="4" id="KW-0227">DNA damage</keyword>
<gene>
    <name evidence="9" type="ORF">EJQ19_13725</name>
</gene>
<dbReference type="GO" id="GO:0008725">
    <property type="term" value="F:DNA-3-methyladenine glycosylase activity"/>
    <property type="evidence" value="ECO:0007669"/>
    <property type="project" value="TreeGrafter"/>
</dbReference>
<dbReference type="Gene3D" id="1.10.340.30">
    <property type="entry name" value="Hypothetical protein, domain 2"/>
    <property type="match status" value="1"/>
</dbReference>
<keyword evidence="6" id="KW-0234">DNA repair</keyword>
<dbReference type="GO" id="GO:0006289">
    <property type="term" value="P:nucleotide-excision repair"/>
    <property type="evidence" value="ECO:0007669"/>
    <property type="project" value="InterPro"/>
</dbReference>
<dbReference type="InterPro" id="IPR003265">
    <property type="entry name" value="HhH-GPD_domain"/>
</dbReference>
<evidence type="ECO:0000256" key="4">
    <source>
        <dbReference type="ARBA" id="ARBA00022763"/>
    </source>
</evidence>
<dbReference type="GO" id="GO:0032993">
    <property type="term" value="C:protein-DNA complex"/>
    <property type="evidence" value="ECO:0007669"/>
    <property type="project" value="TreeGrafter"/>
</dbReference>
<dbReference type="InterPro" id="IPR037046">
    <property type="entry name" value="AlkA_N_sf"/>
</dbReference>
<comment type="similarity">
    <text evidence="2">Belongs to the alkylbase DNA glycosidase AlkA family.</text>
</comment>
<evidence type="ECO:0000256" key="6">
    <source>
        <dbReference type="ARBA" id="ARBA00023204"/>
    </source>
</evidence>
<sequence>MLHFQPLPSEQLVWREAERTLIVPLPQPFHYAHNLDYLQRSTNECLYHIQDGVIYKLLPVSGQNVLITLEAGDDTALRICIVEPSEEAPSAETRQAIADYVWTWFDLGTDLAPFYAMAAHDPILEPVAASFHGLRLMGIPDLFEALSWGIIGQQINLPFAYTLKRRLVEQFGTSLTWEDRTFWAFPTPERIAALVSEDLTALQFTRSKADYLIGVAALMAEGTLSKEHLLSLRDYPQMEQTLLRIRGIGPWTANYVLMRCLRWPSAFPLADVGLHNALKHVLQRSE</sequence>
<dbReference type="Pfam" id="PF00730">
    <property type="entry name" value="HhH-GPD"/>
    <property type="match status" value="1"/>
</dbReference>
<dbReference type="InterPro" id="IPR011257">
    <property type="entry name" value="DNA_glycosylase"/>
</dbReference>
<dbReference type="AlphaFoldDB" id="A0A3S0BL93"/>
<dbReference type="InterPro" id="IPR012904">
    <property type="entry name" value="OGG_N"/>
</dbReference>
<evidence type="ECO:0000259" key="8">
    <source>
        <dbReference type="SMART" id="SM01009"/>
    </source>
</evidence>
<dbReference type="Gene3D" id="3.30.310.20">
    <property type="entry name" value="DNA-3-methyladenine glycosylase AlkA, N-terminal domain"/>
    <property type="match status" value="1"/>
</dbReference>
<dbReference type="Pfam" id="PF07934">
    <property type="entry name" value="OGG_N"/>
    <property type="match status" value="1"/>
</dbReference>
<dbReference type="SMART" id="SM00478">
    <property type="entry name" value="ENDO3c"/>
    <property type="match status" value="1"/>
</dbReference>
<dbReference type="GO" id="GO:0043916">
    <property type="term" value="F:DNA-7-methylguanine glycosylase activity"/>
    <property type="evidence" value="ECO:0007669"/>
    <property type="project" value="TreeGrafter"/>
</dbReference>
<dbReference type="Proteomes" id="UP000276128">
    <property type="component" value="Unassembled WGS sequence"/>
</dbReference>
<comment type="caution">
    <text evidence="9">The sequence shown here is derived from an EMBL/GenBank/DDBJ whole genome shotgun (WGS) entry which is preliminary data.</text>
</comment>
<accession>A0A3S0BL93</accession>
<evidence type="ECO:0000313" key="9">
    <source>
        <dbReference type="EMBL" id="RTE09143.1"/>
    </source>
</evidence>
<dbReference type="GO" id="GO:0032131">
    <property type="term" value="F:alkylated DNA binding"/>
    <property type="evidence" value="ECO:0007669"/>
    <property type="project" value="TreeGrafter"/>
</dbReference>
<dbReference type="InterPro" id="IPR010316">
    <property type="entry name" value="AlkA_N"/>
</dbReference>
<evidence type="ECO:0000313" key="10">
    <source>
        <dbReference type="Proteomes" id="UP000276128"/>
    </source>
</evidence>
<keyword evidence="5" id="KW-0378">Hydrolase</keyword>
<dbReference type="GO" id="GO:0006285">
    <property type="term" value="P:base-excision repair, AP site formation"/>
    <property type="evidence" value="ECO:0007669"/>
    <property type="project" value="TreeGrafter"/>
</dbReference>
<dbReference type="PANTHER" id="PTHR43003:SF12">
    <property type="entry name" value="DNA-3-METHYLADENINE GLYCOSYLASE"/>
    <property type="match status" value="1"/>
</dbReference>
<dbReference type="FunFam" id="1.10.340.30:FF:000004">
    <property type="entry name" value="DNA-3-methyladenine glycosylase II"/>
    <property type="match status" value="1"/>
</dbReference>